<feature type="domain" description="Big-1" evidence="10">
    <location>
        <begin position="573"/>
        <end position="667"/>
    </location>
</feature>
<dbReference type="GO" id="GO:0046872">
    <property type="term" value="F:metal ion binding"/>
    <property type="evidence" value="ECO:0007669"/>
    <property type="project" value="UniProtKB-KW"/>
</dbReference>
<gene>
    <name evidence="12" type="ORF">MM817_02083</name>
</gene>
<keyword evidence="4" id="KW-0479">Metal-binding</keyword>
<dbReference type="SMART" id="SM00634">
    <property type="entry name" value="BID_1"/>
    <property type="match status" value="1"/>
</dbReference>
<keyword evidence="9" id="KW-0732">Signal</keyword>
<keyword evidence="7" id="KW-0106">Calcium</keyword>
<keyword evidence="8" id="KW-0865">Zymogen</keyword>
<dbReference type="PROSITE" id="PS51127">
    <property type="entry name" value="BIG1"/>
    <property type="match status" value="1"/>
</dbReference>
<evidence type="ECO:0000256" key="2">
    <source>
        <dbReference type="ARBA" id="ARBA00010116"/>
    </source>
</evidence>
<dbReference type="EMBL" id="JALBUF010000006">
    <property type="protein sequence ID" value="MCI0183792.1"/>
    <property type="molecule type" value="Genomic_DNA"/>
</dbReference>
<evidence type="ECO:0000256" key="3">
    <source>
        <dbReference type="ARBA" id="ARBA00022670"/>
    </source>
</evidence>
<dbReference type="SUPFAM" id="SSF49373">
    <property type="entry name" value="Invasin/intimin cell-adhesion fragments"/>
    <property type="match status" value="1"/>
</dbReference>
<dbReference type="GO" id="GO:0006508">
    <property type="term" value="P:proteolysis"/>
    <property type="evidence" value="ECO:0007669"/>
    <property type="project" value="UniProtKB-KW"/>
</dbReference>
<feature type="chain" id="PRO_5040824924" description="Peptidase S53 domain-containing protein" evidence="9">
    <location>
        <begin position="32"/>
        <end position="667"/>
    </location>
</feature>
<name>A0A9X2AEW4_9BACL</name>
<evidence type="ECO:0000313" key="12">
    <source>
        <dbReference type="EMBL" id="MCI0183792.1"/>
    </source>
</evidence>
<feature type="signal peptide" evidence="9">
    <location>
        <begin position="1"/>
        <end position="31"/>
    </location>
</feature>
<dbReference type="InterPro" id="IPR036852">
    <property type="entry name" value="Peptidase_S8/S53_dom_sf"/>
</dbReference>
<dbReference type="CDD" id="cd11377">
    <property type="entry name" value="Pro-peptidase_S53"/>
    <property type="match status" value="1"/>
</dbReference>
<dbReference type="RefSeq" id="WP_241714537.1">
    <property type="nucleotide sequence ID" value="NZ_JALBUF010000006.1"/>
</dbReference>
<reference evidence="12" key="1">
    <citation type="submission" date="2022-03" db="EMBL/GenBank/DDBJ databases">
        <title>Draft Genome Sequence of Firmicute Strain S0AB, a Heterotrophic Iron/Sulfur-Oxidizing Extreme Acidophile.</title>
        <authorList>
            <person name="Vergara E."/>
            <person name="Pakostova E."/>
            <person name="Johnson D.B."/>
            <person name="Holmes D.S."/>
        </authorList>
    </citation>
    <scope>NUCLEOTIDE SEQUENCE</scope>
    <source>
        <strain evidence="12">S0AB</strain>
    </source>
</reference>
<protein>
    <recommendedName>
        <fullName evidence="14">Peptidase S53 domain-containing protein</fullName>
    </recommendedName>
</protein>
<dbReference type="InterPro" id="IPR023828">
    <property type="entry name" value="Peptidase_S8_Ser-AS"/>
</dbReference>
<evidence type="ECO:0000256" key="9">
    <source>
        <dbReference type="SAM" id="SignalP"/>
    </source>
</evidence>
<dbReference type="Gene3D" id="3.40.50.200">
    <property type="entry name" value="Peptidase S8/S53 domain"/>
    <property type="match status" value="1"/>
</dbReference>
<evidence type="ECO:0000256" key="1">
    <source>
        <dbReference type="ARBA" id="ARBA00001913"/>
    </source>
</evidence>
<dbReference type="PROSITE" id="PS51695">
    <property type="entry name" value="SEDOLISIN"/>
    <property type="match status" value="1"/>
</dbReference>
<dbReference type="PANTHER" id="PTHR14218:SF15">
    <property type="entry name" value="TRIPEPTIDYL-PEPTIDASE 1"/>
    <property type="match status" value="1"/>
</dbReference>
<accession>A0A9X2AEW4</accession>
<dbReference type="PANTHER" id="PTHR14218">
    <property type="entry name" value="PROTEASE S8 TRIPEPTIDYL PEPTIDASE I CLN2"/>
    <property type="match status" value="1"/>
</dbReference>
<dbReference type="AlphaFoldDB" id="A0A9X2AEW4"/>
<proteinExistence type="inferred from homology"/>
<comment type="similarity">
    <text evidence="2">Belongs to the intimin/invasin family.</text>
</comment>
<dbReference type="InterPro" id="IPR003344">
    <property type="entry name" value="Big_1_dom"/>
</dbReference>
<dbReference type="InterPro" id="IPR050819">
    <property type="entry name" value="Tripeptidyl-peptidase_I"/>
</dbReference>
<comment type="caution">
    <text evidence="12">The sequence shown here is derived from an EMBL/GenBank/DDBJ whole genome shotgun (WGS) entry which is preliminary data.</text>
</comment>
<evidence type="ECO:0000256" key="4">
    <source>
        <dbReference type="ARBA" id="ARBA00022723"/>
    </source>
</evidence>
<dbReference type="SUPFAM" id="SSF54897">
    <property type="entry name" value="Protease propeptides/inhibitors"/>
    <property type="match status" value="1"/>
</dbReference>
<sequence length="667" mass="69959">MKARTKLLATLSSISLLGCTTLISLPTSAFAATNSVVVPSDLLPMPANATQLGQVNGQKKMFVSIVLKPQAGLTQAVHQMLNTPIQDRTKLTPEEFAAKFGNQQMSTVTAYLQAFGLQVQEQPGGLSLTVSGNASQMEKAFGVTFETIKANVPGYGAKTFYRAQSQPKLPSAIASQIEVLAGMTNEPTVHPLLTRATGSNVGSSATQYPDEGGTPLDYLPNDIQSAYNVNQVYQDGYLGQGETIGIMTLSTFNPNDTETFWQNTNLPAMPTLHVTDVDWATSTGNTIGSDESTLDSSESGAMAPGATIDEYVGYTPSNAGMLQTFQAIVSQDTADVISSSWGAPEDDMTTDYMNALNDVFKQAVLQGQTILQASGDTGAYSDPNSSSPVALFPATSPYVTAAGGTTLLLADDSRVSETAWSYLPVAGSDTGGSGGGYSTFFAEPSWQLNAGIPDPTRMRGVPDVALNANPETGYQIYYQGAWQNGWGGTSFAAPEWAGFTALMDQAIGKRMGNMNQMIYSLAQTTAYPSSFYDITQGTNGAYNAGPGWSAVTGWGTPNVAGLITAIQGPLPMFENMSAAQTSLPKGQSTTVTVTVTDTRGQGISGQQVVLTSDSTNATISNGGYATTNANGQATFTVSDPTAESVDFTAADNTAGNVNPQDVVITWQ</sequence>
<dbReference type="GO" id="GO:0008240">
    <property type="term" value="F:tripeptidyl-peptidase activity"/>
    <property type="evidence" value="ECO:0007669"/>
    <property type="project" value="TreeGrafter"/>
</dbReference>
<evidence type="ECO:0000256" key="7">
    <source>
        <dbReference type="ARBA" id="ARBA00022837"/>
    </source>
</evidence>
<keyword evidence="13" id="KW-1185">Reference proteome</keyword>
<organism evidence="12 13">
    <name type="scientific">Sulfoacidibacillus ferrooxidans</name>
    <dbReference type="NCBI Taxonomy" id="2005001"/>
    <lineage>
        <taxon>Bacteria</taxon>
        <taxon>Bacillati</taxon>
        <taxon>Bacillota</taxon>
        <taxon>Bacilli</taxon>
        <taxon>Bacillales</taxon>
        <taxon>Alicyclobacillaceae</taxon>
        <taxon>Sulfoacidibacillus</taxon>
    </lineage>
</organism>
<dbReference type="InterPro" id="IPR013783">
    <property type="entry name" value="Ig-like_fold"/>
</dbReference>
<comment type="cofactor">
    <cofactor evidence="1">
        <name>Ca(2+)</name>
        <dbReference type="ChEBI" id="CHEBI:29108"/>
    </cofactor>
</comment>
<evidence type="ECO:0000256" key="8">
    <source>
        <dbReference type="ARBA" id="ARBA00023145"/>
    </source>
</evidence>
<evidence type="ECO:0008006" key="14">
    <source>
        <dbReference type="Google" id="ProtNLM"/>
    </source>
</evidence>
<keyword evidence="6" id="KW-0720">Serine protease</keyword>
<dbReference type="SMART" id="SM00944">
    <property type="entry name" value="Pro-kuma_activ"/>
    <property type="match status" value="1"/>
</dbReference>
<evidence type="ECO:0000256" key="6">
    <source>
        <dbReference type="ARBA" id="ARBA00022825"/>
    </source>
</evidence>
<dbReference type="CDD" id="cd04056">
    <property type="entry name" value="Peptidases_S53"/>
    <property type="match status" value="1"/>
</dbReference>
<dbReference type="Gene3D" id="2.60.40.10">
    <property type="entry name" value="Immunoglobulins"/>
    <property type="match status" value="1"/>
</dbReference>
<keyword evidence="3" id="KW-0645">Protease</keyword>
<dbReference type="PROSITE" id="PS51257">
    <property type="entry name" value="PROKAR_LIPOPROTEIN"/>
    <property type="match status" value="1"/>
</dbReference>
<dbReference type="PROSITE" id="PS00138">
    <property type="entry name" value="SUBTILASE_SER"/>
    <property type="match status" value="1"/>
</dbReference>
<dbReference type="Proteomes" id="UP001139263">
    <property type="component" value="Unassembled WGS sequence"/>
</dbReference>
<dbReference type="InterPro" id="IPR030400">
    <property type="entry name" value="Sedolisin_dom"/>
</dbReference>
<dbReference type="SUPFAM" id="SSF52743">
    <property type="entry name" value="Subtilisin-like"/>
    <property type="match status" value="1"/>
</dbReference>
<evidence type="ECO:0000259" key="11">
    <source>
        <dbReference type="PROSITE" id="PS51695"/>
    </source>
</evidence>
<evidence type="ECO:0000256" key="5">
    <source>
        <dbReference type="ARBA" id="ARBA00022801"/>
    </source>
</evidence>
<keyword evidence="5" id="KW-0378">Hydrolase</keyword>
<evidence type="ECO:0000259" key="10">
    <source>
        <dbReference type="PROSITE" id="PS51127"/>
    </source>
</evidence>
<dbReference type="InterPro" id="IPR008964">
    <property type="entry name" value="Invasin/intimin_cell_adhesion"/>
</dbReference>
<dbReference type="Pfam" id="PF02369">
    <property type="entry name" value="Big_1"/>
    <property type="match status" value="1"/>
</dbReference>
<dbReference type="InterPro" id="IPR015366">
    <property type="entry name" value="S53_propep"/>
</dbReference>
<feature type="domain" description="Peptidase S53" evidence="11">
    <location>
        <begin position="217"/>
        <end position="569"/>
    </location>
</feature>
<dbReference type="GO" id="GO:0004252">
    <property type="term" value="F:serine-type endopeptidase activity"/>
    <property type="evidence" value="ECO:0007669"/>
    <property type="project" value="InterPro"/>
</dbReference>
<evidence type="ECO:0000313" key="13">
    <source>
        <dbReference type="Proteomes" id="UP001139263"/>
    </source>
</evidence>
<dbReference type="Pfam" id="PF09286">
    <property type="entry name" value="Pro-kuma_activ"/>
    <property type="match status" value="1"/>
</dbReference>